<protein>
    <submittedName>
        <fullName evidence="2">Chromosome segregation ATPase</fullName>
    </submittedName>
</protein>
<evidence type="ECO:0000313" key="2">
    <source>
        <dbReference type="EMBL" id="MBE1556972.1"/>
    </source>
</evidence>
<dbReference type="AlphaFoldDB" id="A0A927MPN6"/>
<reference evidence="2" key="1">
    <citation type="submission" date="2020-10" db="EMBL/GenBank/DDBJ databases">
        <title>Genomic Encyclopedia of Type Strains, Phase IV (KMG-IV): sequencing the most valuable type-strain genomes for metagenomic binning, comparative biology and taxonomic classification.</title>
        <authorList>
            <person name="Goeker M."/>
        </authorList>
    </citation>
    <scope>NUCLEOTIDE SEQUENCE</scope>
    <source>
        <strain evidence="2">DSM 13886</strain>
    </source>
</reference>
<gene>
    <name evidence="2" type="ORF">H4683_004098</name>
</gene>
<accession>A0A927MPN6</accession>
<sequence length="296" mass="34935">MADKTFGVKVSEEMYEKVREVIESSGTSSKEWFERAIALYEMNAIKQGSSDYTQDLTELEHHTTRMYELIVNMIQRSVHLKEYAVKEVAEKLESKEAIITDLQEQNQQFKQEVATKTEGIQAFEEQVKEVEEKLLINQTMLENNQALISEYKDKNDTLSGLVTKYQGYAEENETLKRNFEIEKAEWMRQENIDRIGFEEKISELSQEKQTVSEEIRVLRMDFEQAKANHERDLSLLTERKELEREKAVVEAERQHNEEVRKLYDEMAALRKVHEETKEKLQVEIKTLQQRISSQNK</sequence>
<feature type="coiled-coil region" evidence="1">
    <location>
        <begin position="85"/>
        <end position="133"/>
    </location>
</feature>
<proteinExistence type="predicted"/>
<feature type="coiled-coil region" evidence="1">
    <location>
        <begin position="165"/>
        <end position="290"/>
    </location>
</feature>
<name>A0A927MPN6_9BACL</name>
<comment type="caution">
    <text evidence="2">The sequence shown here is derived from an EMBL/GenBank/DDBJ whole genome shotgun (WGS) entry which is preliminary data.</text>
</comment>
<organism evidence="2 3">
    <name type="scientific">Sporosarcina limicola</name>
    <dbReference type="NCBI Taxonomy" id="34101"/>
    <lineage>
        <taxon>Bacteria</taxon>
        <taxon>Bacillati</taxon>
        <taxon>Bacillota</taxon>
        <taxon>Bacilli</taxon>
        <taxon>Bacillales</taxon>
        <taxon>Caryophanaceae</taxon>
        <taxon>Sporosarcina</taxon>
    </lineage>
</organism>
<evidence type="ECO:0000256" key="1">
    <source>
        <dbReference type="SAM" id="Coils"/>
    </source>
</evidence>
<dbReference type="EMBL" id="JADBEL010000042">
    <property type="protein sequence ID" value="MBE1556972.1"/>
    <property type="molecule type" value="Genomic_DNA"/>
</dbReference>
<dbReference type="RefSeq" id="WP_192600561.1">
    <property type="nucleotide sequence ID" value="NZ_JADBEL010000042.1"/>
</dbReference>
<keyword evidence="1" id="KW-0175">Coiled coil</keyword>
<keyword evidence="3" id="KW-1185">Reference proteome</keyword>
<evidence type="ECO:0000313" key="3">
    <source>
        <dbReference type="Proteomes" id="UP000658225"/>
    </source>
</evidence>
<dbReference type="Proteomes" id="UP000658225">
    <property type="component" value="Unassembled WGS sequence"/>
</dbReference>